<accession>A0A9Q1K2J9</accession>
<evidence type="ECO:0000256" key="4">
    <source>
        <dbReference type="ARBA" id="ARBA00023136"/>
    </source>
</evidence>
<keyword evidence="5" id="KW-0539">Nucleus</keyword>
<reference evidence="8" key="1">
    <citation type="submission" date="2022-04" db="EMBL/GenBank/DDBJ databases">
        <title>Carnegiea gigantea Genome sequencing and assembly v2.</title>
        <authorList>
            <person name="Copetti D."/>
            <person name="Sanderson M.J."/>
            <person name="Burquez A."/>
            <person name="Wojciechowski M.F."/>
        </authorList>
    </citation>
    <scope>NUCLEOTIDE SEQUENCE</scope>
    <source>
        <strain evidence="8">SGP5-SGP5p</strain>
        <tissue evidence="8">Aerial part</tissue>
    </source>
</reference>
<feature type="compositionally biased region" description="Polar residues" evidence="6">
    <location>
        <begin position="12"/>
        <end position="27"/>
    </location>
</feature>
<keyword evidence="2 7" id="KW-0812">Transmembrane</keyword>
<dbReference type="GO" id="GO:0005637">
    <property type="term" value="C:nuclear inner membrane"/>
    <property type="evidence" value="ECO:0007669"/>
    <property type="project" value="UniProtKB-SubCell"/>
</dbReference>
<gene>
    <name evidence="8" type="ORF">Cgig2_024341</name>
</gene>
<dbReference type="PANTHER" id="PTHR47808:SF2">
    <property type="entry name" value="LEM DOMAIN-CONTAINING PROTEIN 2"/>
    <property type="match status" value="1"/>
</dbReference>
<evidence type="ECO:0000256" key="3">
    <source>
        <dbReference type="ARBA" id="ARBA00022989"/>
    </source>
</evidence>
<dbReference type="Proteomes" id="UP001153076">
    <property type="component" value="Unassembled WGS sequence"/>
</dbReference>
<dbReference type="InterPro" id="IPR041885">
    <property type="entry name" value="MAN1_winged_helix_dom"/>
</dbReference>
<comment type="caution">
    <text evidence="8">The sequence shown here is derived from an EMBL/GenBank/DDBJ whole genome shotgun (WGS) entry which is preliminary data.</text>
</comment>
<comment type="subcellular location">
    <subcellularLocation>
        <location evidence="1">Nucleus inner membrane</location>
    </subcellularLocation>
</comment>
<evidence type="ECO:0000256" key="6">
    <source>
        <dbReference type="SAM" id="MobiDB-lite"/>
    </source>
</evidence>
<dbReference type="PANTHER" id="PTHR47808">
    <property type="entry name" value="INNER NUCLEAR MEMBRANE PROTEIN HEH2-RELATED"/>
    <property type="match status" value="1"/>
</dbReference>
<feature type="region of interest" description="Disordered" evidence="6">
    <location>
        <begin position="1"/>
        <end position="33"/>
    </location>
</feature>
<dbReference type="OrthoDB" id="341403at2759"/>
<dbReference type="GO" id="GO:0003682">
    <property type="term" value="F:chromatin binding"/>
    <property type="evidence" value="ECO:0007669"/>
    <property type="project" value="InterPro"/>
</dbReference>
<feature type="transmembrane region" description="Helical" evidence="7">
    <location>
        <begin position="59"/>
        <end position="80"/>
    </location>
</feature>
<feature type="compositionally biased region" description="Basic residues" evidence="6">
    <location>
        <begin position="1"/>
        <end position="11"/>
    </location>
</feature>
<evidence type="ECO:0000256" key="7">
    <source>
        <dbReference type="SAM" id="Phobius"/>
    </source>
</evidence>
<evidence type="ECO:0000256" key="2">
    <source>
        <dbReference type="ARBA" id="ARBA00022692"/>
    </source>
</evidence>
<keyword evidence="4 7" id="KW-0472">Membrane</keyword>
<organism evidence="8 9">
    <name type="scientific">Carnegiea gigantea</name>
    <dbReference type="NCBI Taxonomy" id="171969"/>
    <lineage>
        <taxon>Eukaryota</taxon>
        <taxon>Viridiplantae</taxon>
        <taxon>Streptophyta</taxon>
        <taxon>Embryophyta</taxon>
        <taxon>Tracheophyta</taxon>
        <taxon>Spermatophyta</taxon>
        <taxon>Magnoliopsida</taxon>
        <taxon>eudicotyledons</taxon>
        <taxon>Gunneridae</taxon>
        <taxon>Pentapetalae</taxon>
        <taxon>Caryophyllales</taxon>
        <taxon>Cactineae</taxon>
        <taxon>Cactaceae</taxon>
        <taxon>Cactoideae</taxon>
        <taxon>Echinocereeae</taxon>
        <taxon>Carnegiea</taxon>
    </lineage>
</organism>
<dbReference type="InterPro" id="IPR044780">
    <property type="entry name" value="Heh2/Src1"/>
</dbReference>
<evidence type="ECO:0000256" key="5">
    <source>
        <dbReference type="ARBA" id="ARBA00023242"/>
    </source>
</evidence>
<dbReference type="AlphaFoldDB" id="A0A9Q1K2J9"/>
<protein>
    <submittedName>
        <fullName evidence="8">Uncharacterized protein</fullName>
    </submittedName>
</protein>
<evidence type="ECO:0000313" key="9">
    <source>
        <dbReference type="Proteomes" id="UP001153076"/>
    </source>
</evidence>
<keyword evidence="3 7" id="KW-1133">Transmembrane helix</keyword>
<evidence type="ECO:0000313" key="8">
    <source>
        <dbReference type="EMBL" id="KAJ8435354.1"/>
    </source>
</evidence>
<dbReference type="GO" id="GO:0034399">
    <property type="term" value="C:nuclear periphery"/>
    <property type="evidence" value="ECO:0007669"/>
    <property type="project" value="TreeGrafter"/>
</dbReference>
<feature type="transmembrane region" description="Helical" evidence="7">
    <location>
        <begin position="189"/>
        <end position="209"/>
    </location>
</feature>
<feature type="transmembrane region" description="Helical" evidence="7">
    <location>
        <begin position="266"/>
        <end position="287"/>
    </location>
</feature>
<proteinExistence type="predicted"/>
<keyword evidence="9" id="KW-1185">Reference proteome</keyword>
<sequence length="293" mass="33402">MNSSTPKRRPKSASQNPNFKPQKNGLPSHSPSTSSCSTITSLLAEVEPPPNLLPSKSEFLKLIVVIAIAAIVATACNFLLDFVPRPPVPFCDSDVEYDDSVAGTLDLLRYPVSNVDLKGMLENSGLIQSSTVDNITYMYIQERALEYLSRLLDTRMTDEWIKEFKCPDRLAESYEPITCRARQWIAKHFLFLIPVCALLVGCTVSVLRIRRRWYLTKRAEQLYHQVCDILEENALMSKSIGDREPWLVASRLRDHLLSPRERRDSFLWRMVCSLLYSLVTMRLFGAFTKFCSA</sequence>
<evidence type="ECO:0000256" key="1">
    <source>
        <dbReference type="ARBA" id="ARBA00004540"/>
    </source>
</evidence>
<name>A0A9Q1K2J9_9CARY</name>
<dbReference type="Gene3D" id="1.10.10.1180">
    <property type="entry name" value="MAN1, winged-helix domain"/>
    <property type="match status" value="1"/>
</dbReference>
<dbReference type="GO" id="GO:0005783">
    <property type="term" value="C:endoplasmic reticulum"/>
    <property type="evidence" value="ECO:0007669"/>
    <property type="project" value="TreeGrafter"/>
</dbReference>
<dbReference type="EMBL" id="JAKOGI010000420">
    <property type="protein sequence ID" value="KAJ8435354.1"/>
    <property type="molecule type" value="Genomic_DNA"/>
</dbReference>
<dbReference type="GO" id="GO:0071763">
    <property type="term" value="P:nuclear membrane organization"/>
    <property type="evidence" value="ECO:0007669"/>
    <property type="project" value="TreeGrafter"/>
</dbReference>